<dbReference type="Pfam" id="PF13983">
    <property type="entry name" value="YsaB"/>
    <property type="match status" value="1"/>
</dbReference>
<feature type="chain" id="PRO_5003655920" evidence="2">
    <location>
        <begin position="25"/>
        <end position="103"/>
    </location>
</feature>
<dbReference type="Proteomes" id="UP000001955">
    <property type="component" value="Chromosome"/>
</dbReference>
<proteinExistence type="predicted"/>
<dbReference type="AlphaFoldDB" id="I2B403"/>
<keyword evidence="1 2" id="KW-0732">Signal</keyword>
<dbReference type="KEGG" id="ebt:EBL_c01210"/>
<dbReference type="EMBL" id="CP001560">
    <property type="protein sequence ID" value="AFJ45257.1"/>
    <property type="molecule type" value="Genomic_DNA"/>
</dbReference>
<organism evidence="3 4">
    <name type="scientific">Shimwellia blattae (strain ATCC 29907 / DSM 4481 / JCM 1650 / NBRC 105725 / CDC 9005-74)</name>
    <name type="common">Escherichia blattae</name>
    <dbReference type="NCBI Taxonomy" id="630626"/>
    <lineage>
        <taxon>Bacteria</taxon>
        <taxon>Pseudomonadati</taxon>
        <taxon>Pseudomonadota</taxon>
        <taxon>Gammaproteobacteria</taxon>
        <taxon>Enterobacterales</taxon>
        <taxon>Enterobacteriaceae</taxon>
        <taxon>Shimwellia</taxon>
    </lineage>
</organism>
<keyword evidence="3" id="KW-0449">Lipoprotein</keyword>
<reference evidence="3 4" key="1">
    <citation type="journal article" date="2012" name="J. Bacteriol.">
        <title>Complete genome sequence of the B12-producing Shimwellia blattae strain DSM 4481, isolated from a cockroach.</title>
        <authorList>
            <person name="Brzuszkiewicz E."/>
            <person name="Waschkowitz T."/>
            <person name="Wiezer A."/>
            <person name="Daniel R."/>
        </authorList>
    </citation>
    <scope>NUCLEOTIDE SEQUENCE [LARGE SCALE GENOMIC DNA]</scope>
    <source>
        <strain evidence="4">ATCC 29907 / DSM 4481 / JCM 1650 / NBRC 105725 / CDC 9005-74</strain>
    </source>
</reference>
<dbReference type="PROSITE" id="PS51257">
    <property type="entry name" value="PROKAR_LIPOPROTEIN"/>
    <property type="match status" value="1"/>
</dbReference>
<evidence type="ECO:0000256" key="2">
    <source>
        <dbReference type="SAM" id="SignalP"/>
    </source>
</evidence>
<evidence type="ECO:0000256" key="1">
    <source>
        <dbReference type="ARBA" id="ARBA00022729"/>
    </source>
</evidence>
<keyword evidence="4" id="KW-1185">Reference proteome</keyword>
<dbReference type="STRING" id="630626.EBL_c01210"/>
<protein>
    <submittedName>
        <fullName evidence="3">Putative lipoprotein</fullName>
    </submittedName>
</protein>
<dbReference type="HOGENOM" id="CLU_162515_0_0_6"/>
<evidence type="ECO:0000313" key="4">
    <source>
        <dbReference type="Proteomes" id="UP000001955"/>
    </source>
</evidence>
<evidence type="ECO:0000313" key="3">
    <source>
        <dbReference type="EMBL" id="AFJ45257.1"/>
    </source>
</evidence>
<name>I2B403_SHIBC</name>
<accession>I2B403</accession>
<gene>
    <name evidence="3" type="ordered locus">EBL_c01210</name>
</gene>
<sequence>MDKKRRLAGLVTLVLLGLTGCSHTEEHQQYAQRAHTAPVRQFDMEQSCRDAAAMRYNTRAQQLTISQLERFQGSYEVSGTTRREEHFTCSFDDAGQFLHLSMR</sequence>
<dbReference type="eggNOG" id="ENOG5032T4W">
    <property type="taxonomic scope" value="Bacteria"/>
</dbReference>
<feature type="signal peptide" evidence="2">
    <location>
        <begin position="1"/>
        <end position="24"/>
    </location>
</feature>
<dbReference type="OrthoDB" id="6563049at2"/>
<accession>K6VZC6</accession>
<dbReference type="InterPro" id="IPR025728">
    <property type="entry name" value="YsaB-like"/>
</dbReference>
<dbReference type="RefSeq" id="WP_002440677.1">
    <property type="nucleotide sequence ID" value="NC_017910.1"/>
</dbReference>